<protein>
    <submittedName>
        <fullName evidence="2">Uncharacterized protein</fullName>
    </submittedName>
</protein>
<feature type="region of interest" description="Disordered" evidence="1">
    <location>
        <begin position="1"/>
        <end position="27"/>
    </location>
</feature>
<dbReference type="RefSeq" id="WP_123957936.1">
    <property type="nucleotide sequence ID" value="NZ_CP017758.1"/>
</dbReference>
<dbReference type="EMBL" id="CP017758">
    <property type="protein sequence ID" value="AQV96554.1"/>
    <property type="molecule type" value="Genomic_DNA"/>
</dbReference>
<dbReference type="OrthoDB" id="8963830at2"/>
<evidence type="ECO:0000256" key="1">
    <source>
        <dbReference type="SAM" id="MobiDB-lite"/>
    </source>
</evidence>
<organism evidence="2 3">
    <name type="scientific">Cupriavidus necator</name>
    <name type="common">Alcaligenes eutrophus</name>
    <name type="synonym">Ralstonia eutropha</name>
    <dbReference type="NCBI Taxonomy" id="106590"/>
    <lineage>
        <taxon>Bacteria</taxon>
        <taxon>Pseudomonadati</taxon>
        <taxon>Pseudomonadota</taxon>
        <taxon>Betaproteobacteria</taxon>
        <taxon>Burkholderiales</taxon>
        <taxon>Burkholderiaceae</taxon>
        <taxon>Cupriavidus</taxon>
    </lineage>
</organism>
<dbReference type="KEGG" id="cuh:BJN34_22060"/>
<reference evidence="3" key="1">
    <citation type="submission" date="2017-02" db="EMBL/GenBank/DDBJ databases">
        <title>Complete genome sequence of Cupriavidus necator strain NH9, a 3-chlorobenzoate degrader.</title>
        <authorList>
            <person name="Moriuchi R."/>
            <person name="Dohra H."/>
            <person name="Ogawa N."/>
        </authorList>
    </citation>
    <scope>NUCLEOTIDE SEQUENCE [LARGE SCALE GENOMIC DNA]</scope>
    <source>
        <strain evidence="3">NH9</strain>
    </source>
</reference>
<proteinExistence type="predicted"/>
<evidence type="ECO:0000313" key="3">
    <source>
        <dbReference type="Proteomes" id="UP000189627"/>
    </source>
</evidence>
<sequence>MRNLGKGWTAMLGDKPDKPSSINPGTAGRSIDAMNELELMYQICLGDGLELVGDPTQAFAAYDPTAKKLRVYSMNDAYVHMATLGSASKLAVLESAQGEGASFMACGDEVVCALKGVTAKGRTYAEAALRAIAKHQLAIKPE</sequence>
<accession>A0A1U9UV37</accession>
<dbReference type="AlphaFoldDB" id="A0A1U9UV37"/>
<dbReference type="Proteomes" id="UP000189627">
    <property type="component" value="Chromosome 2"/>
</dbReference>
<gene>
    <name evidence="2" type="ORF">BJN34_22060</name>
</gene>
<name>A0A1U9UV37_CUPNE</name>
<evidence type="ECO:0000313" key="2">
    <source>
        <dbReference type="EMBL" id="AQV96554.1"/>
    </source>
</evidence>